<dbReference type="Gene3D" id="2.60.40.10">
    <property type="entry name" value="Immunoglobulins"/>
    <property type="match status" value="1"/>
</dbReference>
<evidence type="ECO:0000313" key="3">
    <source>
        <dbReference type="Proteomes" id="UP000823612"/>
    </source>
</evidence>
<dbReference type="SUPFAM" id="SSF49299">
    <property type="entry name" value="PKD domain"/>
    <property type="match status" value="1"/>
</dbReference>
<dbReference type="SUPFAM" id="SSF52833">
    <property type="entry name" value="Thioredoxin-like"/>
    <property type="match status" value="1"/>
</dbReference>
<dbReference type="InterPro" id="IPR035986">
    <property type="entry name" value="PKD_dom_sf"/>
</dbReference>
<dbReference type="PROSITE" id="PS50093">
    <property type="entry name" value="PKD"/>
    <property type="match status" value="1"/>
</dbReference>
<dbReference type="EMBL" id="JADIMZ010000084">
    <property type="protein sequence ID" value="MBO8432706.1"/>
    <property type="molecule type" value="Genomic_DNA"/>
</dbReference>
<reference evidence="2" key="1">
    <citation type="submission" date="2020-10" db="EMBL/GenBank/DDBJ databases">
        <authorList>
            <person name="Gilroy R."/>
        </authorList>
    </citation>
    <scope>NUCLEOTIDE SEQUENCE</scope>
    <source>
        <strain evidence="2">2889</strain>
    </source>
</reference>
<proteinExistence type="predicted"/>
<dbReference type="InterPro" id="IPR013783">
    <property type="entry name" value="Ig-like_fold"/>
</dbReference>
<accession>A0A9D9DUL4</accession>
<organism evidence="2 3">
    <name type="scientific">Candidatus Pullibacteroides excrementavium</name>
    <dbReference type="NCBI Taxonomy" id="2840905"/>
    <lineage>
        <taxon>Bacteria</taxon>
        <taxon>Pseudomonadati</taxon>
        <taxon>Bacteroidota</taxon>
        <taxon>Bacteroidia</taxon>
        <taxon>Bacteroidales</taxon>
        <taxon>Candidatus Pullibacteroides</taxon>
    </lineage>
</organism>
<evidence type="ECO:0000259" key="1">
    <source>
        <dbReference type="PROSITE" id="PS50093"/>
    </source>
</evidence>
<dbReference type="InterPro" id="IPR000601">
    <property type="entry name" value="PKD_dom"/>
</dbReference>
<dbReference type="CDD" id="cd00146">
    <property type="entry name" value="PKD"/>
    <property type="match status" value="1"/>
</dbReference>
<comment type="caution">
    <text evidence="2">The sequence shown here is derived from an EMBL/GenBank/DDBJ whole genome shotgun (WGS) entry which is preliminary data.</text>
</comment>
<reference evidence="2" key="2">
    <citation type="journal article" date="2021" name="PeerJ">
        <title>Extensive microbial diversity within the chicken gut microbiome revealed by metagenomics and culture.</title>
        <authorList>
            <person name="Gilroy R."/>
            <person name="Ravi A."/>
            <person name="Getino M."/>
            <person name="Pursley I."/>
            <person name="Horton D.L."/>
            <person name="Alikhan N.F."/>
            <person name="Baker D."/>
            <person name="Gharbi K."/>
            <person name="Hall N."/>
            <person name="Watson M."/>
            <person name="Adriaenssens E.M."/>
            <person name="Foster-Nyarko E."/>
            <person name="Jarju S."/>
            <person name="Secka A."/>
            <person name="Antonio M."/>
            <person name="Oren A."/>
            <person name="Chaudhuri R.R."/>
            <person name="La Ragione R."/>
            <person name="Hildebrand F."/>
            <person name="Pallen M.J."/>
        </authorList>
    </citation>
    <scope>NUCLEOTIDE SEQUENCE</scope>
    <source>
        <strain evidence="2">2889</strain>
    </source>
</reference>
<dbReference type="InterPro" id="IPR036249">
    <property type="entry name" value="Thioredoxin-like_sf"/>
</dbReference>
<evidence type="ECO:0000313" key="2">
    <source>
        <dbReference type="EMBL" id="MBO8432706.1"/>
    </source>
</evidence>
<dbReference type="Proteomes" id="UP000823612">
    <property type="component" value="Unassembled WGS sequence"/>
</dbReference>
<sequence length="533" mass="59479">MKALTKKKFELLLCGVLSCLPVFRGQAFSADSIAYHHVLLEDFGGTWCSNCPRVADSIAVLASDFDRLAVAGYQTAETRPDVSFLYNMDVYYRMCYYDTIRTVPALFVNGREVGNIRALRDSLEKAMQQKTVYDLEMELAHFPLREQMSDSFQVRIKASRLAADKERDLRLHVAFLQDRLPFRWYDQTEVNHATAFMLPDGNGLPLALVSGDTVCTYSFSIPYQESRLLVKNAYVVAFLQDATILTYDTVADGRVFPVRDNTVLQALRLDLGTGEYTAGGYQDPSFHNWSPEILTGESVRYYDNTMGDVESYAWEFEGGVPATSQEMNPLVHYPQAGVFPVSLRVVSGGETRVFRQEEAVRVLDVSPRISISPNPVRPGRATTVTLLSEADSCEWHFFGGDPFLAYGKEVQVEFPLEGTYDARVSVFYRSPYTGTLYEKDTVATAVIKVSQDAGVEDESIPKVQLRKDGPCSDCYRVESSVPVEQVSVFSMDGRCMLDGRSGKIDLSSCPSGLYIVSVKVQGTPPTSFKLVCQ</sequence>
<protein>
    <recommendedName>
        <fullName evidence="1">PKD domain-containing protein</fullName>
    </recommendedName>
</protein>
<name>A0A9D9DUL4_9BACT</name>
<dbReference type="AlphaFoldDB" id="A0A9D9DUL4"/>
<gene>
    <name evidence="2" type="ORF">IAB08_05380</name>
</gene>
<feature type="domain" description="PKD" evidence="1">
    <location>
        <begin position="296"/>
        <end position="347"/>
    </location>
</feature>